<evidence type="ECO:0000256" key="5">
    <source>
        <dbReference type="ARBA" id="ARBA00022741"/>
    </source>
</evidence>
<dbReference type="CDD" id="cd00082">
    <property type="entry name" value="HisKA"/>
    <property type="match status" value="1"/>
</dbReference>
<sequence length="617" mass="71110">MTLNKKINRYDADNLEKKSLYKSNSNFLNGQFIEGIFLNAADGMVIFDESGIILEVNPSFCTSVHRNRNDLIGLTMEKLVPFEMHFKLEKQAKILKEKNSVRGVLPILVKESLSYFEFTTSTLQKDTLFMSIYRDITEKRKLEQKVRKNEELYKDLFAEALDGIIFWTEKGKIVNANESACRIFESSYDDLVSKNIVDFIYAKDEKFKKMYKNLFEHGEIRDELVFLMPNGQKKSLEFTTKLHAVEGYHLTILRNVSDTRRMEKELRESELKFRKVFEGAIEGIIILNNDFKIIDINQAGEKLLKNLKKTLVGHSFTKILREFQLSDDEIEGYSSDLIRKGKATGTVEVILGSDEIKFIEFAAKYNVFSQFSLITFKDITEKLEMDVKLRKSDTLHVIGELAAGIAHEIRNPMTALKGFIQLLEDNIVEDYSMYFNIITSELQRIDSIINEFLILAKPQAVKFIERDITQIMKETVEFLSAQAVLHNVQFLTYYEKDLPPIYCEQNQMKKVFINLIKNAIEVMPKGGFVTITMNSATDERIHISIQDEGCGIPKDKINKLGQPFYTTKERGTGLGLMVTYKIVEEHEGTIEVESELGVGTVFHIYLPLMKKEISRKN</sequence>
<keyword evidence="5" id="KW-0547">Nucleotide-binding</keyword>
<keyword evidence="4" id="KW-0808">Transferase</keyword>
<dbReference type="EC" id="2.7.13.3" evidence="2"/>
<evidence type="ECO:0000256" key="4">
    <source>
        <dbReference type="ARBA" id="ARBA00022679"/>
    </source>
</evidence>
<dbReference type="Pfam" id="PF00512">
    <property type="entry name" value="HisKA"/>
    <property type="match status" value="1"/>
</dbReference>
<keyword evidence="12" id="KW-1185">Reference proteome</keyword>
<gene>
    <name evidence="11" type="ORF">KHA94_02050</name>
</gene>
<dbReference type="Pfam" id="PF13188">
    <property type="entry name" value="PAS_8"/>
    <property type="match status" value="1"/>
</dbReference>
<dbReference type="SUPFAM" id="SSF55874">
    <property type="entry name" value="ATPase domain of HSP90 chaperone/DNA topoisomerase II/histidine kinase"/>
    <property type="match status" value="1"/>
</dbReference>
<dbReference type="NCBIfam" id="TIGR00229">
    <property type="entry name" value="sensory_box"/>
    <property type="match status" value="2"/>
</dbReference>
<evidence type="ECO:0000313" key="12">
    <source>
        <dbReference type="Proteomes" id="UP000681027"/>
    </source>
</evidence>
<keyword evidence="8" id="KW-0902">Two-component regulatory system</keyword>
<evidence type="ECO:0000256" key="2">
    <source>
        <dbReference type="ARBA" id="ARBA00012438"/>
    </source>
</evidence>
<dbReference type="EMBL" id="JAGYPM010000001">
    <property type="protein sequence ID" value="MBS4188997.1"/>
    <property type="molecule type" value="Genomic_DNA"/>
</dbReference>
<evidence type="ECO:0000256" key="7">
    <source>
        <dbReference type="ARBA" id="ARBA00022840"/>
    </source>
</evidence>
<dbReference type="RefSeq" id="WP_213100484.1">
    <property type="nucleotide sequence ID" value="NZ_JAGYPM010000001.1"/>
</dbReference>
<dbReference type="PROSITE" id="PS50112">
    <property type="entry name" value="PAS"/>
    <property type="match status" value="1"/>
</dbReference>
<dbReference type="InterPro" id="IPR003594">
    <property type="entry name" value="HATPase_dom"/>
</dbReference>
<dbReference type="InterPro" id="IPR013767">
    <property type="entry name" value="PAS_fold"/>
</dbReference>
<dbReference type="Pfam" id="PF02518">
    <property type="entry name" value="HATPase_c"/>
    <property type="match status" value="1"/>
</dbReference>
<dbReference type="Pfam" id="PF13426">
    <property type="entry name" value="PAS_9"/>
    <property type="match status" value="1"/>
</dbReference>
<dbReference type="InterPro" id="IPR005467">
    <property type="entry name" value="His_kinase_dom"/>
</dbReference>
<dbReference type="SUPFAM" id="SSF55785">
    <property type="entry name" value="PYP-like sensor domain (PAS domain)"/>
    <property type="match status" value="3"/>
</dbReference>
<feature type="domain" description="PAS" evidence="10">
    <location>
        <begin position="149"/>
        <end position="204"/>
    </location>
</feature>
<dbReference type="InterPro" id="IPR004358">
    <property type="entry name" value="Sig_transdc_His_kin-like_C"/>
</dbReference>
<dbReference type="Gene3D" id="1.10.287.130">
    <property type="match status" value="1"/>
</dbReference>
<dbReference type="SMART" id="SM00091">
    <property type="entry name" value="PAS"/>
    <property type="match status" value="3"/>
</dbReference>
<dbReference type="PANTHER" id="PTHR43065:SF34">
    <property type="entry name" value="SPORULATION KINASE A"/>
    <property type="match status" value="1"/>
</dbReference>
<comment type="caution">
    <text evidence="11">The sequence shown here is derived from an EMBL/GenBank/DDBJ whole genome shotgun (WGS) entry which is preliminary data.</text>
</comment>
<dbReference type="CDD" id="cd00130">
    <property type="entry name" value="PAS"/>
    <property type="match status" value="2"/>
</dbReference>
<dbReference type="InterPro" id="IPR035965">
    <property type="entry name" value="PAS-like_dom_sf"/>
</dbReference>
<name>A0ABS5NMH2_9BACI</name>
<dbReference type="InterPro" id="IPR036890">
    <property type="entry name" value="HATPase_C_sf"/>
</dbReference>
<keyword evidence="3" id="KW-0597">Phosphoprotein</keyword>
<keyword evidence="6" id="KW-0418">Kinase</keyword>
<evidence type="ECO:0000256" key="8">
    <source>
        <dbReference type="ARBA" id="ARBA00023012"/>
    </source>
</evidence>
<evidence type="ECO:0000256" key="6">
    <source>
        <dbReference type="ARBA" id="ARBA00022777"/>
    </source>
</evidence>
<evidence type="ECO:0000259" key="9">
    <source>
        <dbReference type="PROSITE" id="PS50109"/>
    </source>
</evidence>
<dbReference type="Pfam" id="PF00989">
    <property type="entry name" value="PAS"/>
    <property type="match status" value="1"/>
</dbReference>
<proteinExistence type="predicted"/>
<evidence type="ECO:0000256" key="1">
    <source>
        <dbReference type="ARBA" id="ARBA00000085"/>
    </source>
</evidence>
<accession>A0ABS5NMH2</accession>
<dbReference type="InterPro" id="IPR000014">
    <property type="entry name" value="PAS"/>
</dbReference>
<reference evidence="11 12" key="1">
    <citation type="submission" date="2021-05" db="EMBL/GenBank/DDBJ databases">
        <title>Novel Bacillus species.</title>
        <authorList>
            <person name="Liu G."/>
        </authorList>
    </citation>
    <scope>NUCLEOTIDE SEQUENCE [LARGE SCALE GENOMIC DNA]</scope>
    <source>
        <strain evidence="11 12">FJAT-49705</strain>
    </source>
</reference>
<dbReference type="PROSITE" id="PS50109">
    <property type="entry name" value="HIS_KIN"/>
    <property type="match status" value="1"/>
</dbReference>
<evidence type="ECO:0000256" key="3">
    <source>
        <dbReference type="ARBA" id="ARBA00022553"/>
    </source>
</evidence>
<dbReference type="SMART" id="SM00387">
    <property type="entry name" value="HATPase_c"/>
    <property type="match status" value="1"/>
</dbReference>
<protein>
    <recommendedName>
        <fullName evidence="2">histidine kinase</fullName>
        <ecNumber evidence="2">2.7.13.3</ecNumber>
    </recommendedName>
</protein>
<dbReference type="PANTHER" id="PTHR43065">
    <property type="entry name" value="SENSOR HISTIDINE KINASE"/>
    <property type="match status" value="1"/>
</dbReference>
<dbReference type="Proteomes" id="UP000681027">
    <property type="component" value="Unassembled WGS sequence"/>
</dbReference>
<organism evidence="11 12">
    <name type="scientific">Cytobacillus citreus</name>
    <dbReference type="NCBI Taxonomy" id="2833586"/>
    <lineage>
        <taxon>Bacteria</taxon>
        <taxon>Bacillati</taxon>
        <taxon>Bacillota</taxon>
        <taxon>Bacilli</taxon>
        <taxon>Bacillales</taxon>
        <taxon>Bacillaceae</taxon>
        <taxon>Cytobacillus</taxon>
    </lineage>
</organism>
<comment type="catalytic activity">
    <reaction evidence="1">
        <text>ATP + protein L-histidine = ADP + protein N-phospho-L-histidine.</text>
        <dbReference type="EC" id="2.7.13.3"/>
    </reaction>
</comment>
<evidence type="ECO:0000259" key="10">
    <source>
        <dbReference type="PROSITE" id="PS50112"/>
    </source>
</evidence>
<dbReference type="SMART" id="SM00388">
    <property type="entry name" value="HisKA"/>
    <property type="match status" value="1"/>
</dbReference>
<dbReference type="InterPro" id="IPR036097">
    <property type="entry name" value="HisK_dim/P_sf"/>
</dbReference>
<dbReference type="PRINTS" id="PR00344">
    <property type="entry name" value="BCTRLSENSOR"/>
</dbReference>
<dbReference type="InterPro" id="IPR003661">
    <property type="entry name" value="HisK_dim/P_dom"/>
</dbReference>
<evidence type="ECO:0000313" key="11">
    <source>
        <dbReference type="EMBL" id="MBS4188997.1"/>
    </source>
</evidence>
<keyword evidence="7" id="KW-0067">ATP-binding</keyword>
<feature type="domain" description="Histidine kinase" evidence="9">
    <location>
        <begin position="404"/>
        <end position="610"/>
    </location>
</feature>
<dbReference type="Gene3D" id="3.30.450.20">
    <property type="entry name" value="PAS domain"/>
    <property type="match status" value="3"/>
</dbReference>
<dbReference type="Gene3D" id="3.30.565.10">
    <property type="entry name" value="Histidine kinase-like ATPase, C-terminal domain"/>
    <property type="match status" value="1"/>
</dbReference>
<dbReference type="SUPFAM" id="SSF47384">
    <property type="entry name" value="Homodimeric domain of signal transducing histidine kinase"/>
    <property type="match status" value="1"/>
</dbReference>